<dbReference type="PROSITE" id="PS51257">
    <property type="entry name" value="PROKAR_LIPOPROTEIN"/>
    <property type="match status" value="1"/>
</dbReference>
<dbReference type="KEGG" id="bsed:DN745_01745"/>
<gene>
    <name evidence="1" type="ORF">DN745_01745</name>
</gene>
<dbReference type="AlphaFoldDB" id="A0A2Z4FHA2"/>
<dbReference type="Proteomes" id="UP000249799">
    <property type="component" value="Chromosome"/>
</dbReference>
<dbReference type="RefSeq" id="WP_111331589.1">
    <property type="nucleotide sequence ID" value="NZ_CP030032.1"/>
</dbReference>
<accession>A0A2Z4FHA2</accession>
<dbReference type="EMBL" id="CP030032">
    <property type="protein sequence ID" value="AWV88124.1"/>
    <property type="molecule type" value="Genomic_DNA"/>
</dbReference>
<reference evidence="1 2" key="1">
    <citation type="submission" date="2018-06" db="EMBL/GenBank/DDBJ databases">
        <title>Lujinxingia sediminis gen. nov. sp. nov., a new facultative anaerobic member of the class Deltaproteobacteria, and proposal of Lujinxingaceae fam. nov.</title>
        <authorList>
            <person name="Guo L.-Y."/>
            <person name="Li C.-M."/>
            <person name="Wang S."/>
            <person name="Du Z.-J."/>
        </authorList>
    </citation>
    <scope>NUCLEOTIDE SEQUENCE [LARGE SCALE GENOMIC DNA]</scope>
    <source>
        <strain evidence="1 2">FA350</strain>
    </source>
</reference>
<organism evidence="1 2">
    <name type="scientific">Bradymonas sediminis</name>
    <dbReference type="NCBI Taxonomy" id="1548548"/>
    <lineage>
        <taxon>Bacteria</taxon>
        <taxon>Deltaproteobacteria</taxon>
        <taxon>Bradymonadales</taxon>
        <taxon>Bradymonadaceae</taxon>
        <taxon>Bradymonas</taxon>
    </lineage>
</organism>
<keyword evidence="2" id="KW-1185">Reference proteome</keyword>
<evidence type="ECO:0000313" key="2">
    <source>
        <dbReference type="Proteomes" id="UP000249799"/>
    </source>
</evidence>
<evidence type="ECO:0000313" key="1">
    <source>
        <dbReference type="EMBL" id="AWV88124.1"/>
    </source>
</evidence>
<name>A0A2Z4FHA2_9DELT</name>
<sequence length="101" mass="10849">MKNLTILLLLVLSTAFALSGCKKDAPADNAGLGAEVDLDQLPKVEVPKEGIEFDPSVAVAQLPDGVWMCDMSKLSHYAAHDKKDGVCPVCHMQLVQKKATE</sequence>
<proteinExistence type="predicted"/>
<protein>
    <submittedName>
        <fullName evidence="1">Uncharacterized protein</fullName>
    </submittedName>
</protein>